<gene>
    <name evidence="2" type="ORF">T05_13262</name>
    <name evidence="1" type="ORF">T05_3329</name>
</gene>
<keyword evidence="3" id="KW-1185">Reference proteome</keyword>
<dbReference type="Proteomes" id="UP000055048">
    <property type="component" value="Unassembled WGS sequence"/>
</dbReference>
<sequence length="62" mass="6968">MIGQFWVLLCPVPVHRGLYLFKERKIARCGWLGGRGESFLIINGRDGPSAHPPGSFRCDHFA</sequence>
<accession>A0A0V0T275</accession>
<dbReference type="EMBL" id="JYDJ01000517">
    <property type="protein sequence ID" value="KRX34771.1"/>
    <property type="molecule type" value="Genomic_DNA"/>
</dbReference>
<dbReference type="EMBL" id="JYDJ01000889">
    <property type="protein sequence ID" value="KRX33172.1"/>
    <property type="molecule type" value="Genomic_DNA"/>
</dbReference>
<dbReference type="AlphaFoldDB" id="A0A0V0T275"/>
<proteinExistence type="predicted"/>
<protein>
    <submittedName>
        <fullName evidence="1">Uncharacterized protein</fullName>
    </submittedName>
</protein>
<reference evidence="1 3" key="1">
    <citation type="submission" date="2015-01" db="EMBL/GenBank/DDBJ databases">
        <title>Evolution of Trichinella species and genotypes.</title>
        <authorList>
            <person name="Korhonen P.K."/>
            <person name="Edoardo P."/>
            <person name="Giuseppe L.R."/>
            <person name="Gasser R.B."/>
        </authorList>
    </citation>
    <scope>NUCLEOTIDE SEQUENCE [LARGE SCALE GENOMIC DNA]</scope>
    <source>
        <strain evidence="1">ISS417</strain>
    </source>
</reference>
<evidence type="ECO:0000313" key="1">
    <source>
        <dbReference type="EMBL" id="KRX33172.1"/>
    </source>
</evidence>
<evidence type="ECO:0000313" key="2">
    <source>
        <dbReference type="EMBL" id="KRX34771.1"/>
    </source>
</evidence>
<comment type="caution">
    <text evidence="1">The sequence shown here is derived from an EMBL/GenBank/DDBJ whole genome shotgun (WGS) entry which is preliminary data.</text>
</comment>
<evidence type="ECO:0000313" key="3">
    <source>
        <dbReference type="Proteomes" id="UP000055048"/>
    </source>
</evidence>
<organism evidence="1 3">
    <name type="scientific">Trichinella murrelli</name>
    <dbReference type="NCBI Taxonomy" id="144512"/>
    <lineage>
        <taxon>Eukaryota</taxon>
        <taxon>Metazoa</taxon>
        <taxon>Ecdysozoa</taxon>
        <taxon>Nematoda</taxon>
        <taxon>Enoplea</taxon>
        <taxon>Dorylaimia</taxon>
        <taxon>Trichinellida</taxon>
        <taxon>Trichinellidae</taxon>
        <taxon>Trichinella</taxon>
    </lineage>
</organism>
<name>A0A0V0T275_9BILA</name>